<dbReference type="Proteomes" id="UP001501480">
    <property type="component" value="Unassembled WGS sequence"/>
</dbReference>
<dbReference type="PANTHER" id="PTHR23513">
    <property type="entry name" value="INTEGRAL MEMBRANE EFFLUX PROTEIN-RELATED"/>
    <property type="match status" value="1"/>
</dbReference>
<gene>
    <name evidence="10" type="ORF">GCM10009821_17070</name>
</gene>
<evidence type="ECO:0000256" key="5">
    <source>
        <dbReference type="ARBA" id="ARBA00022989"/>
    </source>
</evidence>
<dbReference type="EMBL" id="BAAAPY010000005">
    <property type="protein sequence ID" value="GAA2077951.1"/>
    <property type="molecule type" value="Genomic_DNA"/>
</dbReference>
<keyword evidence="2" id="KW-0813">Transport</keyword>
<evidence type="ECO:0000256" key="7">
    <source>
        <dbReference type="SAM" id="MobiDB-lite"/>
    </source>
</evidence>
<feature type="transmembrane region" description="Helical" evidence="8">
    <location>
        <begin position="262"/>
        <end position="281"/>
    </location>
</feature>
<dbReference type="SUPFAM" id="SSF103473">
    <property type="entry name" value="MFS general substrate transporter"/>
    <property type="match status" value="1"/>
</dbReference>
<feature type="transmembrane region" description="Helical" evidence="8">
    <location>
        <begin position="348"/>
        <end position="370"/>
    </location>
</feature>
<reference evidence="10 11" key="1">
    <citation type="journal article" date="2019" name="Int. J. Syst. Evol. Microbiol.">
        <title>The Global Catalogue of Microorganisms (GCM) 10K type strain sequencing project: providing services to taxonomists for standard genome sequencing and annotation.</title>
        <authorList>
            <consortium name="The Broad Institute Genomics Platform"/>
            <consortium name="The Broad Institute Genome Sequencing Center for Infectious Disease"/>
            <person name="Wu L."/>
            <person name="Ma J."/>
        </authorList>
    </citation>
    <scope>NUCLEOTIDE SEQUENCE [LARGE SCALE GENOMIC DNA]</scope>
    <source>
        <strain evidence="10 11">JCM 15749</strain>
    </source>
</reference>
<dbReference type="PANTHER" id="PTHR23513:SF11">
    <property type="entry name" value="STAPHYLOFERRIN A TRANSPORTER"/>
    <property type="match status" value="1"/>
</dbReference>
<dbReference type="RefSeq" id="WP_344326988.1">
    <property type="nucleotide sequence ID" value="NZ_BAAAPY010000005.1"/>
</dbReference>
<feature type="region of interest" description="Disordered" evidence="7">
    <location>
        <begin position="429"/>
        <end position="460"/>
    </location>
</feature>
<keyword evidence="5 8" id="KW-1133">Transmembrane helix</keyword>
<organism evidence="10 11">
    <name type="scientific">Aeromicrobium halocynthiae</name>
    <dbReference type="NCBI Taxonomy" id="560557"/>
    <lineage>
        <taxon>Bacteria</taxon>
        <taxon>Bacillati</taxon>
        <taxon>Actinomycetota</taxon>
        <taxon>Actinomycetes</taxon>
        <taxon>Propionibacteriales</taxon>
        <taxon>Nocardioidaceae</taxon>
        <taxon>Aeromicrobium</taxon>
    </lineage>
</organism>
<evidence type="ECO:0000256" key="2">
    <source>
        <dbReference type="ARBA" id="ARBA00022448"/>
    </source>
</evidence>
<name>A0ABN2VZI0_9ACTN</name>
<evidence type="ECO:0000256" key="1">
    <source>
        <dbReference type="ARBA" id="ARBA00004651"/>
    </source>
</evidence>
<dbReference type="InterPro" id="IPR020846">
    <property type="entry name" value="MFS_dom"/>
</dbReference>
<dbReference type="Pfam" id="PF05977">
    <property type="entry name" value="MFS_3"/>
    <property type="match status" value="1"/>
</dbReference>
<sequence length="460" mass="48350">MSPTFRALSVRNYRVYATGSLISNTGTWMQNTAQAWLILVLTGSGTALGVTVALQLLPTLLLSAYGGVLADRFDKRTVLRIMQVAMAVPAAVLGLLAVTGLVQAWHVYVLALVFGVGRALEAPSRQAFVPEMVGPDVLGNAVALNSASFNAGRLVGPGLAGLMIAALGGGVVGTGWVIVINAATYAASFWALQALDAGRLTPTPVIGRGRGAVREGVRYVRSRPDLVLVLTCVFFLGGFGMNFQITSALMATEEFGRGASEYGLLGSLLAIGSLTGALLAARRAVPRIRLVVLSGLVFSVVQVASGLMPTYVTYAVVLPLIGVTVLTMATTANAYIQSTVTPAMRGRVAALYIMVFIGSVPFVAPGVGWVGEAFGARAAVVGTGVAAGAGVLLTTLWYLARHRESRSAVRELAPTLGWRHAAGTHVRARRPAGHGLRLRRGLREHERVGPRHDRDAAHRR</sequence>
<feature type="transmembrane region" description="Helical" evidence="8">
    <location>
        <begin position="376"/>
        <end position="400"/>
    </location>
</feature>
<comment type="subcellular location">
    <subcellularLocation>
        <location evidence="1">Cell membrane</location>
        <topology evidence="1">Multi-pass membrane protein</topology>
    </subcellularLocation>
</comment>
<protein>
    <submittedName>
        <fullName evidence="10">MFS transporter</fullName>
    </submittedName>
</protein>
<dbReference type="CDD" id="cd06173">
    <property type="entry name" value="MFS_MefA_like"/>
    <property type="match status" value="1"/>
</dbReference>
<dbReference type="PROSITE" id="PS50850">
    <property type="entry name" value="MFS"/>
    <property type="match status" value="1"/>
</dbReference>
<evidence type="ECO:0000313" key="10">
    <source>
        <dbReference type="EMBL" id="GAA2077951.1"/>
    </source>
</evidence>
<evidence type="ECO:0000256" key="4">
    <source>
        <dbReference type="ARBA" id="ARBA00022692"/>
    </source>
</evidence>
<keyword evidence="4 8" id="KW-0812">Transmembrane</keyword>
<keyword evidence="6 8" id="KW-0472">Membrane</keyword>
<dbReference type="InterPro" id="IPR036259">
    <property type="entry name" value="MFS_trans_sf"/>
</dbReference>
<keyword evidence="3" id="KW-1003">Cell membrane</keyword>
<dbReference type="Gene3D" id="1.20.1250.20">
    <property type="entry name" value="MFS general substrate transporter like domains"/>
    <property type="match status" value="1"/>
</dbReference>
<keyword evidence="11" id="KW-1185">Reference proteome</keyword>
<feature type="transmembrane region" description="Helical" evidence="8">
    <location>
        <begin position="226"/>
        <end position="250"/>
    </location>
</feature>
<comment type="caution">
    <text evidence="10">The sequence shown here is derived from an EMBL/GenBank/DDBJ whole genome shotgun (WGS) entry which is preliminary data.</text>
</comment>
<accession>A0ABN2VZI0</accession>
<feature type="transmembrane region" description="Helical" evidence="8">
    <location>
        <begin position="314"/>
        <end position="336"/>
    </location>
</feature>
<dbReference type="InterPro" id="IPR010290">
    <property type="entry name" value="TM_effector"/>
</dbReference>
<evidence type="ECO:0000256" key="6">
    <source>
        <dbReference type="ARBA" id="ARBA00023136"/>
    </source>
</evidence>
<feature type="domain" description="Major facilitator superfamily (MFS) profile" evidence="9">
    <location>
        <begin position="12"/>
        <end position="406"/>
    </location>
</feature>
<feature type="transmembrane region" description="Helical" evidence="8">
    <location>
        <begin position="288"/>
        <end position="308"/>
    </location>
</feature>
<feature type="compositionally biased region" description="Basic residues" evidence="7">
    <location>
        <begin position="429"/>
        <end position="440"/>
    </location>
</feature>
<evidence type="ECO:0000313" key="11">
    <source>
        <dbReference type="Proteomes" id="UP001501480"/>
    </source>
</evidence>
<proteinExistence type="predicted"/>
<evidence type="ECO:0000256" key="8">
    <source>
        <dbReference type="SAM" id="Phobius"/>
    </source>
</evidence>
<evidence type="ECO:0000259" key="9">
    <source>
        <dbReference type="PROSITE" id="PS50850"/>
    </source>
</evidence>
<feature type="compositionally biased region" description="Basic and acidic residues" evidence="7">
    <location>
        <begin position="441"/>
        <end position="460"/>
    </location>
</feature>
<evidence type="ECO:0000256" key="3">
    <source>
        <dbReference type="ARBA" id="ARBA00022475"/>
    </source>
</evidence>